<evidence type="ECO:0000256" key="4">
    <source>
        <dbReference type="PIRSR" id="PIRSR005739-1"/>
    </source>
</evidence>
<proteinExistence type="predicted"/>
<gene>
    <name evidence="7" type="ORF">Tsubulata_031736</name>
</gene>
<keyword evidence="2" id="KW-0808">Transferase</keyword>
<dbReference type="InterPro" id="IPR029063">
    <property type="entry name" value="SAM-dependent_MTases_sf"/>
</dbReference>
<dbReference type="Pfam" id="PF08100">
    <property type="entry name" value="Dimerisation"/>
    <property type="match status" value="1"/>
</dbReference>
<reference evidence="7" key="2">
    <citation type="journal article" date="2023" name="Plants (Basel)">
        <title>Annotation of the Turnera subulata (Passifloraceae) Draft Genome Reveals the S-Locus Evolved after the Divergence of Turneroideae from Passifloroideae in a Stepwise Manner.</title>
        <authorList>
            <person name="Henning P.M."/>
            <person name="Roalson E.H."/>
            <person name="Mir W."/>
            <person name="McCubbin A.G."/>
            <person name="Shore J.S."/>
        </authorList>
    </citation>
    <scope>NUCLEOTIDE SEQUENCE</scope>
    <source>
        <strain evidence="7">F60SS</strain>
    </source>
</reference>
<keyword evidence="1" id="KW-0489">Methyltransferase</keyword>
<evidence type="ECO:0008006" key="9">
    <source>
        <dbReference type="Google" id="ProtNLM"/>
    </source>
</evidence>
<dbReference type="InterPro" id="IPR036388">
    <property type="entry name" value="WH-like_DNA-bd_sf"/>
</dbReference>
<dbReference type="EMBL" id="JAKUCV010004686">
    <property type="protein sequence ID" value="KAJ4834515.1"/>
    <property type="molecule type" value="Genomic_DNA"/>
</dbReference>
<dbReference type="Pfam" id="PF00891">
    <property type="entry name" value="Methyltransf_2"/>
    <property type="match status" value="1"/>
</dbReference>
<evidence type="ECO:0000259" key="5">
    <source>
        <dbReference type="Pfam" id="PF00891"/>
    </source>
</evidence>
<organism evidence="7 8">
    <name type="scientific">Turnera subulata</name>
    <dbReference type="NCBI Taxonomy" id="218843"/>
    <lineage>
        <taxon>Eukaryota</taxon>
        <taxon>Viridiplantae</taxon>
        <taxon>Streptophyta</taxon>
        <taxon>Embryophyta</taxon>
        <taxon>Tracheophyta</taxon>
        <taxon>Spermatophyta</taxon>
        <taxon>Magnoliopsida</taxon>
        <taxon>eudicotyledons</taxon>
        <taxon>Gunneridae</taxon>
        <taxon>Pentapetalae</taxon>
        <taxon>rosids</taxon>
        <taxon>fabids</taxon>
        <taxon>Malpighiales</taxon>
        <taxon>Passifloraceae</taxon>
        <taxon>Turnera</taxon>
    </lineage>
</organism>
<feature type="domain" description="O-methyltransferase dimerisation" evidence="6">
    <location>
        <begin position="28"/>
        <end position="120"/>
    </location>
</feature>
<evidence type="ECO:0000313" key="7">
    <source>
        <dbReference type="EMBL" id="KAJ4834515.1"/>
    </source>
</evidence>
<feature type="active site" description="Proton acceptor" evidence="4">
    <location>
        <position position="272"/>
    </location>
</feature>
<dbReference type="SUPFAM" id="SSF53335">
    <property type="entry name" value="S-adenosyl-L-methionine-dependent methyltransferases"/>
    <property type="match status" value="1"/>
</dbReference>
<dbReference type="InterPro" id="IPR001077">
    <property type="entry name" value="COMT_C"/>
</dbReference>
<dbReference type="PROSITE" id="PS51683">
    <property type="entry name" value="SAM_OMT_II"/>
    <property type="match status" value="1"/>
</dbReference>
<comment type="caution">
    <text evidence="7">The sequence shown here is derived from an EMBL/GenBank/DDBJ whole genome shotgun (WGS) entry which is preliminary data.</text>
</comment>
<dbReference type="PANTHER" id="PTHR11746">
    <property type="entry name" value="O-METHYLTRANSFERASE"/>
    <property type="match status" value="1"/>
</dbReference>
<dbReference type="Gene3D" id="1.10.10.10">
    <property type="entry name" value="Winged helix-like DNA-binding domain superfamily/Winged helix DNA-binding domain"/>
    <property type="match status" value="1"/>
</dbReference>
<dbReference type="Gene3D" id="3.40.50.150">
    <property type="entry name" value="Vaccinia Virus protein VP39"/>
    <property type="match status" value="1"/>
</dbReference>
<evidence type="ECO:0000256" key="1">
    <source>
        <dbReference type="ARBA" id="ARBA00022603"/>
    </source>
</evidence>
<dbReference type="InterPro" id="IPR016461">
    <property type="entry name" value="COMT-like"/>
</dbReference>
<dbReference type="FunFam" id="1.10.10.10:FF:000357">
    <property type="entry name" value="Caffeic acid 3-O-methyltransferase"/>
    <property type="match status" value="1"/>
</dbReference>
<dbReference type="AlphaFoldDB" id="A0A9Q0FPV6"/>
<feature type="domain" description="O-methyltransferase C-terminal" evidence="5">
    <location>
        <begin position="143"/>
        <end position="322"/>
    </location>
</feature>
<evidence type="ECO:0000259" key="6">
    <source>
        <dbReference type="Pfam" id="PF08100"/>
    </source>
</evidence>
<name>A0A9Q0FPV6_9ROSI</name>
<evidence type="ECO:0000313" key="8">
    <source>
        <dbReference type="Proteomes" id="UP001141552"/>
    </source>
</evidence>
<dbReference type="Proteomes" id="UP001141552">
    <property type="component" value="Unassembled WGS sequence"/>
</dbReference>
<dbReference type="GO" id="GO:0032259">
    <property type="term" value="P:methylation"/>
    <property type="evidence" value="ECO:0007669"/>
    <property type="project" value="UniProtKB-KW"/>
</dbReference>
<evidence type="ECO:0000256" key="2">
    <source>
        <dbReference type="ARBA" id="ARBA00022679"/>
    </source>
</evidence>
<dbReference type="InterPro" id="IPR012967">
    <property type="entry name" value="COMT_dimerisation"/>
</dbReference>
<dbReference type="OrthoDB" id="810006at2759"/>
<keyword evidence="8" id="KW-1185">Reference proteome</keyword>
<sequence>MAASTETPPKTTKADEEQEEETFSFAVQIAMGSVFPMVMQAAIELGIFDIIARAGPDAKLSASEIAAQLPTKNPEAPTMLDRILRLLTSHCVLGCPLELDAQGIQHRLYSLVSVSKYFVRDFEGVSLGPLVISTQDKVFMESWPLLKEAVLEGGIPFNKVHGMHAFDYPGVDPRFNQVFNNAMFNHTTIVMRKLLDAYKGFEHIKQLVDVGGSQGVALNTITSKYPHIKGINFDLPSVIQQAPPYPGVEHISGDMFEKVPGGDAIFMKWILHDWSDEHCLRLLKNCYEATPGDGKVIVMDAIVPVMPETSAAARETSLMDVLEAKNEHSKSSLRWQLELDSVASDLNAVSAISGLWSSSSKCSMLDLTLQREE</sequence>
<dbReference type="GO" id="GO:0046983">
    <property type="term" value="F:protein dimerization activity"/>
    <property type="evidence" value="ECO:0007669"/>
    <property type="project" value="InterPro"/>
</dbReference>
<dbReference type="GO" id="GO:0008171">
    <property type="term" value="F:O-methyltransferase activity"/>
    <property type="evidence" value="ECO:0007669"/>
    <property type="project" value="InterPro"/>
</dbReference>
<keyword evidence="3" id="KW-0949">S-adenosyl-L-methionine</keyword>
<reference evidence="7" key="1">
    <citation type="submission" date="2022-02" db="EMBL/GenBank/DDBJ databases">
        <authorList>
            <person name="Henning P.M."/>
            <person name="McCubbin A.G."/>
            <person name="Shore J.S."/>
        </authorList>
    </citation>
    <scope>NUCLEOTIDE SEQUENCE</scope>
    <source>
        <strain evidence="7">F60SS</strain>
        <tissue evidence="7">Leaves</tissue>
    </source>
</reference>
<evidence type="ECO:0000256" key="3">
    <source>
        <dbReference type="ARBA" id="ARBA00022691"/>
    </source>
</evidence>
<protein>
    <recommendedName>
        <fullName evidence="9">O-methyltransferase domain-containing protein</fullName>
    </recommendedName>
</protein>
<accession>A0A9Q0FPV6</accession>
<dbReference type="PIRSF" id="PIRSF005739">
    <property type="entry name" value="O-mtase"/>
    <property type="match status" value="1"/>
</dbReference>
<dbReference type="SUPFAM" id="SSF46785">
    <property type="entry name" value="Winged helix' DNA-binding domain"/>
    <property type="match status" value="1"/>
</dbReference>
<dbReference type="InterPro" id="IPR036390">
    <property type="entry name" value="WH_DNA-bd_sf"/>
</dbReference>